<evidence type="ECO:0000256" key="1">
    <source>
        <dbReference type="SAM" id="SignalP"/>
    </source>
</evidence>
<dbReference type="AlphaFoldDB" id="A0A2M8DRP9"/>
<proteinExistence type="predicted"/>
<feature type="chain" id="PRO_5014682838" evidence="1">
    <location>
        <begin position="25"/>
        <end position="359"/>
    </location>
</feature>
<evidence type="ECO:0000313" key="2">
    <source>
        <dbReference type="EMBL" id="PJC02018.1"/>
    </source>
</evidence>
<organism evidence="2 3">
    <name type="scientific">Candidatus Komeilibacteria bacterium CG_4_9_14_0_8_um_filter_36_9</name>
    <dbReference type="NCBI Taxonomy" id="1974473"/>
    <lineage>
        <taxon>Bacteria</taxon>
        <taxon>Candidatus Komeiliibacteriota</taxon>
    </lineage>
</organism>
<dbReference type="Proteomes" id="UP000230136">
    <property type="component" value="Unassembled WGS sequence"/>
</dbReference>
<comment type="caution">
    <text evidence="2">The sequence shown here is derived from an EMBL/GenBank/DDBJ whole genome shotgun (WGS) entry which is preliminary data.</text>
</comment>
<evidence type="ECO:0000313" key="3">
    <source>
        <dbReference type="Proteomes" id="UP000230136"/>
    </source>
</evidence>
<protein>
    <submittedName>
        <fullName evidence="2">Uncharacterized protein</fullName>
    </submittedName>
</protein>
<gene>
    <name evidence="2" type="ORF">CO073_01665</name>
</gene>
<sequence>MKKTLLISLVVIFALSMAVTNAMAATTISTNISTGGTLAVTGASTLTGNVTAAGTLAVTGATTQTGLLTTTAGITSGSNINSDTDSTDSLGITGTRWASTFSDNFTGNTITLDGATTVNVLTVTDNVADALSIVDGDSDLIVFDTRTGAEVVTITPNTAITGTLAVTGATTFTGAVTANGGITLGAGDDLIGSATSDITINTDKFTVAGDTGNTVIGGTLGITAGSATLTVGDVILTDGRLVMGTETGGTCSSGLVIDLATAAKGILTTIGETDTACAISFTNGTAGEFVVLSHDYTGTGVVTFADVTGFDASFTPVTSLCTGVDVGVTAANNDHFYLSGVMTSATEIMILGCTYFDAA</sequence>
<reference evidence="3" key="1">
    <citation type="submission" date="2017-09" db="EMBL/GenBank/DDBJ databases">
        <title>Depth-based differentiation of microbial function through sediment-hosted aquifers and enrichment of novel symbionts in the deep terrestrial subsurface.</title>
        <authorList>
            <person name="Probst A.J."/>
            <person name="Ladd B."/>
            <person name="Jarett J.K."/>
            <person name="Geller-Mcgrath D.E."/>
            <person name="Sieber C.M.K."/>
            <person name="Emerson J.B."/>
            <person name="Anantharaman K."/>
            <person name="Thomas B.C."/>
            <person name="Malmstrom R."/>
            <person name="Stieglmeier M."/>
            <person name="Klingl A."/>
            <person name="Woyke T."/>
            <person name="Ryan C.M."/>
            <person name="Banfield J.F."/>
        </authorList>
    </citation>
    <scope>NUCLEOTIDE SEQUENCE [LARGE SCALE GENOMIC DNA]</scope>
</reference>
<name>A0A2M8DRP9_9BACT</name>
<accession>A0A2M8DRP9</accession>
<feature type="signal peptide" evidence="1">
    <location>
        <begin position="1"/>
        <end position="24"/>
    </location>
</feature>
<keyword evidence="1" id="KW-0732">Signal</keyword>
<dbReference type="EMBL" id="PFSY01000075">
    <property type="protein sequence ID" value="PJC02018.1"/>
    <property type="molecule type" value="Genomic_DNA"/>
</dbReference>